<dbReference type="PANTHER" id="PTHR11480:SF3">
    <property type="entry name" value="BCDNA.GH08312"/>
    <property type="match status" value="1"/>
</dbReference>
<reference evidence="8" key="1">
    <citation type="journal article" date="2015" name="Sci. Rep.">
        <title>Tissue- and time-dependent transcription in Ixodes ricinus salivary glands and midguts when blood feeding on the vertebrate host.</title>
        <authorList>
            <person name="Kotsyfakis M."/>
            <person name="Schwarz A."/>
            <person name="Erhart J."/>
            <person name="Ribeiro J.M."/>
        </authorList>
    </citation>
    <scope>NUCLEOTIDE SEQUENCE</scope>
    <source>
        <tissue evidence="8">Salivary gland and midgut</tissue>
    </source>
</reference>
<dbReference type="AlphaFoldDB" id="V5GML4"/>
<dbReference type="InterPro" id="IPR008373">
    <property type="entry name" value="Saposin"/>
</dbReference>
<dbReference type="SMART" id="SM00741">
    <property type="entry name" value="SapB"/>
    <property type="match status" value="1"/>
</dbReference>
<dbReference type="InterPro" id="IPR008138">
    <property type="entry name" value="SapB_2"/>
</dbReference>
<accession>V5GML4</accession>
<comment type="subcellular location">
    <subcellularLocation>
        <location evidence="1">Secreted</location>
    </subcellularLocation>
</comment>
<keyword evidence="6" id="KW-0325">Glycoprotein</keyword>
<dbReference type="GO" id="GO:0016020">
    <property type="term" value="C:membrane"/>
    <property type="evidence" value="ECO:0007669"/>
    <property type="project" value="GOC"/>
</dbReference>
<keyword evidence="2" id="KW-0964">Secreted</keyword>
<sequence length="197" mass="21881">MVNTYLDIIVSLLIQQTTPTELCQIVGFCPNSRKMPSFVHPFPQPKAHVVKNRSGAECDICINVVQFVYSELKDNGTEEEIKQLLDKACSLLPGSSKQKCIDMVNNYLDMLVELIIQQLSPNEICQTLGFCPSSIAASPVVTSASHFPKQGVPKATFGGECDICKNNCPVRLQRNRKTSHPRTRPRNLLDGDCNLFV</sequence>
<feature type="domain" description="Saposin B-type" evidence="7">
    <location>
        <begin position="1"/>
        <end position="33"/>
    </location>
</feature>
<evidence type="ECO:0000256" key="6">
    <source>
        <dbReference type="ARBA" id="ARBA00023180"/>
    </source>
</evidence>
<dbReference type="EMBL" id="GANP01012898">
    <property type="protein sequence ID" value="JAB71570.1"/>
    <property type="molecule type" value="mRNA"/>
</dbReference>
<dbReference type="InterPro" id="IPR011001">
    <property type="entry name" value="Saposin-like"/>
</dbReference>
<feature type="domain" description="Saposin B-type" evidence="7">
    <location>
        <begin position="54"/>
        <end position="135"/>
    </location>
</feature>
<evidence type="ECO:0000256" key="5">
    <source>
        <dbReference type="ARBA" id="ARBA00023157"/>
    </source>
</evidence>
<organism evidence="8">
    <name type="scientific">Ixodes ricinus</name>
    <name type="common">Common tick</name>
    <name type="synonym">Acarus ricinus</name>
    <dbReference type="NCBI Taxonomy" id="34613"/>
    <lineage>
        <taxon>Eukaryota</taxon>
        <taxon>Metazoa</taxon>
        <taxon>Ecdysozoa</taxon>
        <taxon>Arthropoda</taxon>
        <taxon>Chelicerata</taxon>
        <taxon>Arachnida</taxon>
        <taxon>Acari</taxon>
        <taxon>Parasitiformes</taxon>
        <taxon>Ixodida</taxon>
        <taxon>Ixodoidea</taxon>
        <taxon>Ixodidae</taxon>
        <taxon>Ixodinae</taxon>
        <taxon>Ixodes</taxon>
    </lineage>
</organism>
<dbReference type="Gene3D" id="1.10.225.10">
    <property type="entry name" value="Saposin-like"/>
    <property type="match status" value="2"/>
</dbReference>
<dbReference type="GO" id="GO:0005576">
    <property type="term" value="C:extracellular region"/>
    <property type="evidence" value="ECO:0007669"/>
    <property type="project" value="UniProtKB-SubCell"/>
</dbReference>
<evidence type="ECO:0000256" key="2">
    <source>
        <dbReference type="ARBA" id="ARBA00022525"/>
    </source>
</evidence>
<dbReference type="InterPro" id="IPR051428">
    <property type="entry name" value="Sphingo_Act-Surfact_Prot"/>
</dbReference>
<evidence type="ECO:0000256" key="1">
    <source>
        <dbReference type="ARBA" id="ARBA00004613"/>
    </source>
</evidence>
<evidence type="ECO:0000256" key="4">
    <source>
        <dbReference type="ARBA" id="ARBA00022737"/>
    </source>
</evidence>
<dbReference type="GO" id="GO:0005764">
    <property type="term" value="C:lysosome"/>
    <property type="evidence" value="ECO:0007669"/>
    <property type="project" value="InterPro"/>
</dbReference>
<dbReference type="InterPro" id="IPR007856">
    <property type="entry name" value="SapB_1"/>
</dbReference>
<name>V5GML4_IXORI</name>
<dbReference type="PROSITE" id="PS50015">
    <property type="entry name" value="SAP_B"/>
    <property type="match status" value="2"/>
</dbReference>
<dbReference type="SUPFAM" id="SSF47862">
    <property type="entry name" value="Saposin"/>
    <property type="match status" value="2"/>
</dbReference>
<evidence type="ECO:0000313" key="8">
    <source>
        <dbReference type="EMBL" id="JAB71570.1"/>
    </source>
</evidence>
<keyword evidence="4" id="KW-0677">Repeat</keyword>
<keyword evidence="3" id="KW-0732">Signal</keyword>
<protein>
    <submittedName>
        <fullName evidence="8">Putative sphingolipid metabolic process</fullName>
    </submittedName>
</protein>
<dbReference type="Pfam" id="PF03489">
    <property type="entry name" value="SapB_2"/>
    <property type="match status" value="2"/>
</dbReference>
<proteinExistence type="evidence at transcript level"/>
<dbReference type="PRINTS" id="PR01797">
    <property type="entry name" value="SAPOSIN"/>
</dbReference>
<dbReference type="GO" id="GO:0006665">
    <property type="term" value="P:sphingolipid metabolic process"/>
    <property type="evidence" value="ECO:0007669"/>
    <property type="project" value="InterPro"/>
</dbReference>
<dbReference type="Pfam" id="PF05184">
    <property type="entry name" value="SapB_1"/>
    <property type="match status" value="1"/>
</dbReference>
<evidence type="ECO:0000256" key="3">
    <source>
        <dbReference type="ARBA" id="ARBA00022729"/>
    </source>
</evidence>
<dbReference type="FunFam" id="1.10.225.10:FF:000002">
    <property type="entry name" value="prosaposin isoform X2"/>
    <property type="match status" value="1"/>
</dbReference>
<keyword evidence="5" id="KW-1015">Disulfide bond</keyword>
<dbReference type="InterPro" id="IPR008139">
    <property type="entry name" value="SaposinB_dom"/>
</dbReference>
<evidence type="ECO:0000259" key="7">
    <source>
        <dbReference type="PROSITE" id="PS50015"/>
    </source>
</evidence>
<dbReference type="PANTHER" id="PTHR11480">
    <property type="entry name" value="SAPOSIN-RELATED"/>
    <property type="match status" value="1"/>
</dbReference>